<dbReference type="GO" id="GO:0004519">
    <property type="term" value="F:endonuclease activity"/>
    <property type="evidence" value="ECO:0007669"/>
    <property type="project" value="InterPro"/>
</dbReference>
<dbReference type="InterPro" id="IPR003615">
    <property type="entry name" value="HNH_nuc"/>
</dbReference>
<keyword evidence="4" id="KW-1185">Reference proteome</keyword>
<feature type="domain" description="HNH" evidence="1">
    <location>
        <begin position="473"/>
        <end position="514"/>
    </location>
</feature>
<evidence type="ECO:0000259" key="1">
    <source>
        <dbReference type="Pfam" id="PF01844"/>
    </source>
</evidence>
<dbReference type="InterPro" id="IPR004919">
    <property type="entry name" value="GmrSD_N"/>
</dbReference>
<proteinExistence type="predicted"/>
<accession>A0A1I4CU92</accession>
<sequence length="518" mass="58213">MSQRVTLDAMIPREDFSVAQEEFVLDLFRDFPIANLSADSAILRLLRKPDFQRETNQWTPEQVVTFIASFLDNEVIPSLILWKSPTFIFVIDGCHRLSALRAWIEDDYGDGPLSLAFYKGEISEEQKRISKRTRKLVEQRIGRFSKLRALIDTKVSDDAHALKRANRLFTRALNLQWIQGNADVAETSFFKINSQGTPLDDTEEMLIRNRRKPIAIGARVILRAGSGHQYWSSFKPEYKERIESLAGEFYELLFEPESTTPLKTLDVPFGGSVSPVDALSLLIEFLTISSNRQPVALPIEKYADDDTGEKTIDVLTRSLQILNRITGNSPGSLGLHPAVYFYNERGKYNRFLFLGMTALITEKIRNNDGSFFKKFTSARGMAEKFLVENKSLIAFVLQNMSKAQRIPRMKDLFEFLFLNATGVAAPTPEAAIANMGLRGRILDVNAIQTSPQFNDGTKSMLFMTTALASAIMCPICGGYLHPSKSVSYDHITPRRDKGTGEAANGRLVHPFCNTGVKA</sequence>
<dbReference type="Pfam" id="PF01844">
    <property type="entry name" value="HNH"/>
    <property type="match status" value="1"/>
</dbReference>
<evidence type="ECO:0000313" key="3">
    <source>
        <dbReference type="EMBL" id="SFK83797.1"/>
    </source>
</evidence>
<gene>
    <name evidence="3" type="ORF">SAMN05192579_107142</name>
</gene>
<name>A0A1I4CU92_9GAMM</name>
<evidence type="ECO:0000259" key="2">
    <source>
        <dbReference type="Pfam" id="PF03235"/>
    </source>
</evidence>
<dbReference type="Gene3D" id="1.10.30.50">
    <property type="match status" value="1"/>
</dbReference>
<dbReference type="EMBL" id="FOSR01000007">
    <property type="protein sequence ID" value="SFK83797.1"/>
    <property type="molecule type" value="Genomic_DNA"/>
</dbReference>
<dbReference type="CDD" id="cd00085">
    <property type="entry name" value="HNHc"/>
    <property type="match status" value="1"/>
</dbReference>
<evidence type="ECO:0000313" key="4">
    <source>
        <dbReference type="Proteomes" id="UP000198725"/>
    </source>
</evidence>
<dbReference type="RefSeq" id="WP_092703536.1">
    <property type="nucleotide sequence ID" value="NZ_FOSR01000007.1"/>
</dbReference>
<dbReference type="GO" id="GO:0008270">
    <property type="term" value="F:zinc ion binding"/>
    <property type="evidence" value="ECO:0007669"/>
    <property type="project" value="InterPro"/>
</dbReference>
<dbReference type="AlphaFoldDB" id="A0A1I4CU92"/>
<dbReference type="Pfam" id="PF03235">
    <property type="entry name" value="GmrSD_N"/>
    <property type="match status" value="1"/>
</dbReference>
<dbReference type="Proteomes" id="UP000198725">
    <property type="component" value="Unassembled WGS sequence"/>
</dbReference>
<dbReference type="InterPro" id="IPR002711">
    <property type="entry name" value="HNH"/>
</dbReference>
<organism evidence="3 4">
    <name type="scientific">Rhodanobacter glycinis</name>
    <dbReference type="NCBI Taxonomy" id="582702"/>
    <lineage>
        <taxon>Bacteria</taxon>
        <taxon>Pseudomonadati</taxon>
        <taxon>Pseudomonadota</taxon>
        <taxon>Gammaproteobacteria</taxon>
        <taxon>Lysobacterales</taxon>
        <taxon>Rhodanobacteraceae</taxon>
        <taxon>Rhodanobacter</taxon>
    </lineage>
</organism>
<reference evidence="4" key="1">
    <citation type="submission" date="2016-10" db="EMBL/GenBank/DDBJ databases">
        <authorList>
            <person name="Varghese N."/>
            <person name="Submissions S."/>
        </authorList>
    </citation>
    <scope>NUCLEOTIDE SEQUENCE [LARGE SCALE GENOMIC DNA]</scope>
    <source>
        <strain evidence="4">MO64</strain>
    </source>
</reference>
<feature type="domain" description="GmrSD restriction endonucleases N-terminal" evidence="2">
    <location>
        <begin position="46"/>
        <end position="207"/>
    </location>
</feature>
<dbReference type="GO" id="GO:0003676">
    <property type="term" value="F:nucleic acid binding"/>
    <property type="evidence" value="ECO:0007669"/>
    <property type="project" value="InterPro"/>
</dbReference>
<protein>
    <submittedName>
        <fullName evidence="3">Uncharacterized protein</fullName>
    </submittedName>
</protein>